<dbReference type="Gene3D" id="3.20.20.190">
    <property type="entry name" value="Phosphatidylinositol (PI) phosphodiesterase"/>
    <property type="match status" value="1"/>
</dbReference>
<dbReference type="InterPro" id="IPR030395">
    <property type="entry name" value="GP_PDE_dom"/>
</dbReference>
<evidence type="ECO:0000256" key="1">
    <source>
        <dbReference type="ARBA" id="ARBA00006865"/>
    </source>
</evidence>
<dbReference type="Pfam" id="PF03009">
    <property type="entry name" value="GDPD"/>
    <property type="match status" value="1"/>
</dbReference>
<dbReference type="PANTHER" id="PTHR10963:SF55">
    <property type="entry name" value="GLYCOSIDE HYDROLASE FAMILY 16 PROTEIN"/>
    <property type="match status" value="1"/>
</dbReference>
<feature type="domain" description="GP-PDE" evidence="2">
    <location>
        <begin position="30"/>
        <end position="260"/>
    </location>
</feature>
<dbReference type="RefSeq" id="WP_186845098.1">
    <property type="nucleotide sequence ID" value="NZ_JACOME010000001.1"/>
</dbReference>
<dbReference type="SUPFAM" id="SSF51695">
    <property type="entry name" value="PLC-like phosphodiesterases"/>
    <property type="match status" value="1"/>
</dbReference>
<dbReference type="InterPro" id="IPR013320">
    <property type="entry name" value="ConA-like_dom_sf"/>
</dbReference>
<comment type="similarity">
    <text evidence="1">Belongs to the glycosyl hydrolase 16 family.</text>
</comment>
<evidence type="ECO:0000259" key="2">
    <source>
        <dbReference type="PROSITE" id="PS51704"/>
    </source>
</evidence>
<dbReference type="PROSITE" id="PS51704">
    <property type="entry name" value="GP_PDE"/>
    <property type="match status" value="1"/>
</dbReference>
<dbReference type="CDD" id="cd08023">
    <property type="entry name" value="GH16_laminarinase_like"/>
    <property type="match status" value="1"/>
</dbReference>
<evidence type="ECO:0000313" key="4">
    <source>
        <dbReference type="EMBL" id="MBC3846015.1"/>
    </source>
</evidence>
<dbReference type="PROSITE" id="PS51762">
    <property type="entry name" value="GH16_2"/>
    <property type="match status" value="1"/>
</dbReference>
<dbReference type="InterPro" id="IPR017946">
    <property type="entry name" value="PLC-like_Pdiesterase_TIM-brl"/>
</dbReference>
<dbReference type="InterPro" id="IPR000757">
    <property type="entry name" value="Beta-glucanase-like"/>
</dbReference>
<comment type="caution">
    <text evidence="4">The sequence shown here is derived from an EMBL/GenBank/DDBJ whole genome shotgun (WGS) entry which is preliminary data.</text>
</comment>
<evidence type="ECO:0000313" key="5">
    <source>
        <dbReference type="Proteomes" id="UP000607435"/>
    </source>
</evidence>
<feature type="domain" description="GH16" evidence="3">
    <location>
        <begin position="245"/>
        <end position="523"/>
    </location>
</feature>
<proteinExistence type="inferred from homology"/>
<organism evidence="4 5">
    <name type="scientific">Winogradskyella echinorum</name>
    <dbReference type="NCBI Taxonomy" id="538189"/>
    <lineage>
        <taxon>Bacteria</taxon>
        <taxon>Pseudomonadati</taxon>
        <taxon>Bacteroidota</taxon>
        <taxon>Flavobacteriia</taxon>
        <taxon>Flavobacteriales</taxon>
        <taxon>Flavobacteriaceae</taxon>
        <taxon>Winogradskyella</taxon>
    </lineage>
</organism>
<protein>
    <submittedName>
        <fullName evidence="4">Family 16 glycosylhydrolase</fullName>
    </submittedName>
</protein>
<dbReference type="Gene3D" id="2.60.120.200">
    <property type="match status" value="1"/>
</dbReference>
<dbReference type="EMBL" id="JACOME010000001">
    <property type="protein sequence ID" value="MBC3846015.1"/>
    <property type="molecule type" value="Genomic_DNA"/>
</dbReference>
<dbReference type="Pfam" id="PF00722">
    <property type="entry name" value="Glyco_hydro_16"/>
    <property type="match status" value="1"/>
</dbReference>
<dbReference type="SUPFAM" id="SSF49899">
    <property type="entry name" value="Concanavalin A-like lectins/glucanases"/>
    <property type="match status" value="1"/>
</dbReference>
<dbReference type="PANTHER" id="PTHR10963">
    <property type="entry name" value="GLYCOSYL HYDROLASE-RELATED"/>
    <property type="match status" value="1"/>
</dbReference>
<dbReference type="Proteomes" id="UP000607435">
    <property type="component" value="Unassembled WGS sequence"/>
</dbReference>
<evidence type="ECO:0000259" key="3">
    <source>
        <dbReference type="PROSITE" id="PS51762"/>
    </source>
</evidence>
<accession>A0ABR6XZW8</accession>
<gene>
    <name evidence="4" type="ORF">H6H04_06475</name>
</gene>
<name>A0ABR6XZW8_9FLAO</name>
<reference evidence="4 5" key="1">
    <citation type="submission" date="2020-08" db="EMBL/GenBank/DDBJ databases">
        <title>Winogradskyella ouciana sp. nov., isolated from the hadal seawater of the Mariana Trench.</title>
        <authorList>
            <person name="He X."/>
        </authorList>
    </citation>
    <scope>NUCLEOTIDE SEQUENCE [LARGE SCALE GENOMIC DNA]</scope>
    <source>
        <strain evidence="4 5">KCTC 22026</strain>
    </source>
</reference>
<dbReference type="InterPro" id="IPR050546">
    <property type="entry name" value="Glycosyl_Hydrlase_16"/>
</dbReference>
<keyword evidence="5" id="KW-1185">Reference proteome</keyword>
<sequence>MRNILIGFVCLCIYSCDLSQKSSKIVFADNPVIAHRGAWKAKNLPENSIAALKHAIELNCAGSEFDVRMTKDNVLIVTHDADYNDLIIEEKTYEELAKIKLPNGEKLPTLRDYIVAGMINNNSTGLVCEIKPSKIEGRNKIMADATVALVKELKAEPYISYYISFSYEIIKRIKELDANAKVMYLDGSKNPEKLKTDSIDGLDYYFTIFKKHPEWISDSKKLGLKLNAWTVNKTEDIDWLLANEFDYITTNEPELVLERLVKSPIKENYKLVWSDEFSNKGKPDTLKWGYEIGLIRNQEQQYYTNSLKNSRIENGNLIIESHKEDIKNESFEAADIKDWRKNKAIANYTSASLTTKGLAEWTYGRIDIRAKLPKGVGLWPAFWMLGKNWEEKGWPNCGEIDIMEHVGYNPDSIFGTIHTKAFNHMLGTQKGKDAFVAEPYEKFHTYSLVWTPDHMDFLLDDVIYNHIKNEKKTEDEWPFDQDFHLKINVAVGGMLGGRHGIDDTAFPNQMLIDYVRVFQKENY</sequence>